<evidence type="ECO:0000313" key="2">
    <source>
        <dbReference type="Proteomes" id="UP000281813"/>
    </source>
</evidence>
<keyword evidence="2" id="KW-1185">Reference proteome</keyword>
<dbReference type="Proteomes" id="UP000281813">
    <property type="component" value="Unassembled WGS sequence"/>
</dbReference>
<reference evidence="1 2" key="1">
    <citation type="journal article" date="2015" name="Antonie Van Leeuwenhoek">
        <title>Oceanobacillus bengalensis sp. nov., a bacterium isolated from seawater of the Bay of Bengal.</title>
        <authorList>
            <person name="Yongchang O."/>
            <person name="Xiang W."/>
            <person name="Wang G."/>
        </authorList>
    </citation>
    <scope>NUCLEOTIDE SEQUENCE [LARGE SCALE GENOMIC DNA]</scope>
    <source>
        <strain evidence="1 2">MCCC 1K00260</strain>
    </source>
</reference>
<dbReference type="EMBL" id="RBZO01000037">
    <property type="protein sequence ID" value="RKQ12981.1"/>
    <property type="molecule type" value="Genomic_DNA"/>
</dbReference>
<dbReference type="RefSeq" id="WP_121134119.1">
    <property type="nucleotide sequence ID" value="NZ_JBHUFK010000040.1"/>
</dbReference>
<dbReference type="AlphaFoldDB" id="A0A494YSY2"/>
<evidence type="ECO:0000313" key="1">
    <source>
        <dbReference type="EMBL" id="RKQ12981.1"/>
    </source>
</evidence>
<name>A0A494YSY2_9BACI</name>
<gene>
    <name evidence="1" type="ORF">D8M05_17460</name>
</gene>
<organism evidence="1 2">
    <name type="scientific">Oceanobacillus bengalensis</name>
    <dbReference type="NCBI Taxonomy" id="1435466"/>
    <lineage>
        <taxon>Bacteria</taxon>
        <taxon>Bacillati</taxon>
        <taxon>Bacillota</taxon>
        <taxon>Bacilli</taxon>
        <taxon>Bacillales</taxon>
        <taxon>Bacillaceae</taxon>
        <taxon>Oceanobacillus</taxon>
    </lineage>
</organism>
<sequence>MALFFLHNYTGLIRQHEEIARQHGKIARQSEKIARQSEKNRASQRGIQALVTGTTFTTAFKKAWFKFFRTKPYFAMN</sequence>
<comment type="caution">
    <text evidence="1">The sequence shown here is derived from an EMBL/GenBank/DDBJ whole genome shotgun (WGS) entry which is preliminary data.</text>
</comment>
<accession>A0A494YSY2</accession>
<proteinExistence type="predicted"/>
<protein>
    <submittedName>
        <fullName evidence="1">Uncharacterized protein</fullName>
    </submittedName>
</protein>